<dbReference type="SUPFAM" id="SSF46894">
    <property type="entry name" value="C-terminal effector domain of the bipartite response regulators"/>
    <property type="match status" value="1"/>
</dbReference>
<dbReference type="InterPro" id="IPR051677">
    <property type="entry name" value="AfsR-DnrI-RedD_regulator"/>
</dbReference>
<evidence type="ECO:0000256" key="5">
    <source>
        <dbReference type="PROSITE-ProRule" id="PRU01091"/>
    </source>
</evidence>
<dbReference type="CDD" id="cd15831">
    <property type="entry name" value="BTAD"/>
    <property type="match status" value="1"/>
</dbReference>
<dbReference type="PROSITE" id="PS51755">
    <property type="entry name" value="OMPR_PHOB"/>
    <property type="match status" value="1"/>
</dbReference>
<evidence type="ECO:0000256" key="6">
    <source>
        <dbReference type="SAM" id="MobiDB-lite"/>
    </source>
</evidence>
<dbReference type="Gene3D" id="1.25.40.10">
    <property type="entry name" value="Tetratricopeptide repeat domain"/>
    <property type="match status" value="2"/>
</dbReference>
<evidence type="ECO:0000259" key="7">
    <source>
        <dbReference type="PROSITE" id="PS51755"/>
    </source>
</evidence>
<comment type="similarity">
    <text evidence="1">Belongs to the AfsR/DnrI/RedD regulatory family.</text>
</comment>
<dbReference type="InterPro" id="IPR036388">
    <property type="entry name" value="WH-like_DNA-bd_sf"/>
</dbReference>
<gene>
    <name evidence="8" type="ORF">FOH10_20080</name>
</gene>
<feature type="region of interest" description="Disordered" evidence="6">
    <location>
        <begin position="288"/>
        <end position="360"/>
    </location>
</feature>
<keyword evidence="2" id="KW-0805">Transcription regulation</keyword>
<protein>
    <submittedName>
        <fullName evidence="8">AAA family ATPase</fullName>
    </submittedName>
</protein>
<dbReference type="SUPFAM" id="SSF48452">
    <property type="entry name" value="TPR-like"/>
    <property type="match status" value="1"/>
</dbReference>
<keyword evidence="4" id="KW-0804">Transcription</keyword>
<dbReference type="EMBL" id="CP041695">
    <property type="protein sequence ID" value="QDP80667.1"/>
    <property type="molecule type" value="Genomic_DNA"/>
</dbReference>
<evidence type="ECO:0000256" key="3">
    <source>
        <dbReference type="ARBA" id="ARBA00023125"/>
    </source>
</evidence>
<reference evidence="8 9" key="1">
    <citation type="submission" date="2019-07" db="EMBL/GenBank/DDBJ databases">
        <title>Complete Genome Sequence and Methylome Analysis of Nocardia otitidis-caviarum NEB252.</title>
        <authorList>
            <person name="Fomenkov A."/>
            <person name="Anton B.P."/>
            <person name="Vincze T."/>
            <person name="Roberts R.J."/>
        </authorList>
    </citation>
    <scope>NUCLEOTIDE SEQUENCE [LARGE SCALE GENOMIC DNA]</scope>
    <source>
        <strain evidence="8 9">NEB252</strain>
    </source>
</reference>
<dbReference type="InterPro" id="IPR005158">
    <property type="entry name" value="BTAD"/>
</dbReference>
<dbReference type="SUPFAM" id="SSF52540">
    <property type="entry name" value="P-loop containing nucleoside triphosphate hydrolases"/>
    <property type="match status" value="1"/>
</dbReference>
<dbReference type="InterPro" id="IPR016032">
    <property type="entry name" value="Sig_transdc_resp-reg_C-effctor"/>
</dbReference>
<dbReference type="GO" id="GO:0006355">
    <property type="term" value="P:regulation of DNA-templated transcription"/>
    <property type="evidence" value="ECO:0007669"/>
    <property type="project" value="InterPro"/>
</dbReference>
<evidence type="ECO:0000256" key="2">
    <source>
        <dbReference type="ARBA" id="ARBA00023015"/>
    </source>
</evidence>
<evidence type="ECO:0000256" key="1">
    <source>
        <dbReference type="ARBA" id="ARBA00005820"/>
    </source>
</evidence>
<evidence type="ECO:0000256" key="4">
    <source>
        <dbReference type="ARBA" id="ARBA00023163"/>
    </source>
</evidence>
<evidence type="ECO:0000313" key="9">
    <source>
        <dbReference type="Proteomes" id="UP000317039"/>
    </source>
</evidence>
<dbReference type="Pfam" id="PF03704">
    <property type="entry name" value="BTAD"/>
    <property type="match status" value="1"/>
</dbReference>
<name>A0A516NP48_9NOCA</name>
<feature type="DNA-binding region" description="OmpR/PhoB-type" evidence="5">
    <location>
        <begin position="23"/>
        <end position="126"/>
    </location>
</feature>
<evidence type="ECO:0000313" key="8">
    <source>
        <dbReference type="EMBL" id="QDP80667.1"/>
    </source>
</evidence>
<dbReference type="InterPro" id="IPR001867">
    <property type="entry name" value="OmpR/PhoB-type_DNA-bd"/>
</dbReference>
<dbReference type="Proteomes" id="UP000317039">
    <property type="component" value="Chromosome"/>
</dbReference>
<accession>A0A516NP48</accession>
<dbReference type="Gene3D" id="3.40.50.300">
    <property type="entry name" value="P-loop containing nucleotide triphosphate hydrolases"/>
    <property type="match status" value="1"/>
</dbReference>
<dbReference type="Pfam" id="PF13191">
    <property type="entry name" value="AAA_16"/>
    <property type="match status" value="1"/>
</dbReference>
<dbReference type="PANTHER" id="PTHR35807:SF1">
    <property type="entry name" value="TRANSCRIPTIONAL REGULATOR REDD"/>
    <property type="match status" value="1"/>
</dbReference>
<dbReference type="GO" id="GO:0000160">
    <property type="term" value="P:phosphorelay signal transduction system"/>
    <property type="evidence" value="ECO:0007669"/>
    <property type="project" value="InterPro"/>
</dbReference>
<feature type="region of interest" description="Disordered" evidence="6">
    <location>
        <begin position="1172"/>
        <end position="1194"/>
    </location>
</feature>
<dbReference type="SMART" id="SM01043">
    <property type="entry name" value="BTAD"/>
    <property type="match status" value="1"/>
</dbReference>
<dbReference type="GO" id="GO:0003677">
    <property type="term" value="F:DNA binding"/>
    <property type="evidence" value="ECO:0007669"/>
    <property type="project" value="UniProtKB-UniRule"/>
</dbReference>
<feature type="compositionally biased region" description="Basic and acidic residues" evidence="6">
    <location>
        <begin position="1172"/>
        <end position="1185"/>
    </location>
</feature>
<dbReference type="InterPro" id="IPR027417">
    <property type="entry name" value="P-loop_NTPase"/>
</dbReference>
<keyword evidence="3 5" id="KW-0238">DNA-binding</keyword>
<dbReference type="SMART" id="SM00862">
    <property type="entry name" value="Trans_reg_C"/>
    <property type="match status" value="1"/>
</dbReference>
<proteinExistence type="inferred from homology"/>
<dbReference type="AlphaFoldDB" id="A0A516NP48"/>
<organism evidence="8 9">
    <name type="scientific">Nocardia otitidiscaviarum</name>
    <dbReference type="NCBI Taxonomy" id="1823"/>
    <lineage>
        <taxon>Bacteria</taxon>
        <taxon>Bacillati</taxon>
        <taxon>Actinomycetota</taxon>
        <taxon>Actinomycetes</taxon>
        <taxon>Mycobacteriales</taxon>
        <taxon>Nocardiaceae</taxon>
        <taxon>Nocardia</taxon>
    </lineage>
</organism>
<dbReference type="Gene3D" id="1.10.10.10">
    <property type="entry name" value="Winged helix-like DNA-binding domain superfamily/Winged helix DNA-binding domain"/>
    <property type="match status" value="1"/>
</dbReference>
<dbReference type="PANTHER" id="PTHR35807">
    <property type="entry name" value="TRANSCRIPTIONAL REGULATOR REDD-RELATED"/>
    <property type="match status" value="1"/>
</dbReference>
<feature type="domain" description="OmpR/PhoB-type" evidence="7">
    <location>
        <begin position="23"/>
        <end position="126"/>
    </location>
</feature>
<dbReference type="InterPro" id="IPR041664">
    <property type="entry name" value="AAA_16"/>
</dbReference>
<dbReference type="KEGG" id="nod:FOH10_20080"/>
<dbReference type="InterPro" id="IPR011990">
    <property type="entry name" value="TPR-like_helical_dom_sf"/>
</dbReference>
<sequence>MNFPVPIGRRPGCGGCMDRHDAESGARTGLRFIVLNGVEVERDGIPVPLGPPQRRALLCALAFRRRQWVSARTLLDALYDGAAPASGIGVVRTHISALRRALEPNRPPRTAPMVLLSGHGGYQLRIDDDRIDLGVFDRLVADAELVRADPVSAQQRYRRALGLWSGEPLAGMPGPYAESQRIALIERRLAVVEDSLEVDLTLKQADHVIECTRQLLADHPLRERAAGLLMRALAERGRRAEALTTYTRIRRRLVDELGVEPGAELCALQARILNGGTDFRVAATPLPVSADPAPQLDPAPPLDEATPGPGFAAGPQHLSPPTPGAATPVRAGSPLTSHGATPSHEVPTPTRNADAPLPPGRREQVDRILAAHRRTIAGAGGVVLISGYPGYGKTALLEAVAQRIPSSYRASLAAPGGREPRVLDIIHAALGAAEIEPTHDLPTLVDRVRDLLVAVSVAHPLVLLLDDVTDGDEPSLRLLTALAPALRSMPVLIVVAFDDRPWYPLVTSEWHAALERGAITTVRLAGLGPAAIGALAARELGRPCPAELAADIHRATAGMPVLVTALLDDLRLLDDPRTVPARLPGGGYARAVRHQLSRYSVDGGRMLRAIAALQHGEPPLAVLAAACEQDAAEFRERCELLVTVGILDDAARPRLCHPLFATTLLRLAAPEEIERIRLAAARQARRESCDPRTVARYLHGLRGERWSGWVPALLEAADEAARHRDLTEAADHLTAALRIAGSEQREHTLIRLGQLKLWTDPAAAREYFDEALTSQRSLGVTPTAVIPLAWVLATGRQADAARTLVEEVIAETAVRDPAAAVPLRASMWMIAALTDQSWRDFVARLRREPVRDTITAAVLSWDDAFAVRCSAQQALARFPMFGSGDHLPREIGGIVASVAMWADDLTLACQLSEQLDDRSFGDLDVYRRVVYTEALLRGGHYTRALAQCDLIGTDPARPVTRRPAALVAQYAHALLGLGRADEAEHWLDSVTDQANPEAWEWTVVKYVRALVCAARGRAREAATLFLDCGRRTAAKGLANPAHIAWRSSAALQLVSLGETARARELATAELELALRWNTPYTLGRAYRAVALTSDESQTIPLLHRAVDHLRHSETVTELVLAEIDLSDALRRAGDDRAAREHLLTARDIAAGRGATLFTDRIDARLRSLAVDRRTGRDPAQDRAVAEGRMQAAAG</sequence>